<reference evidence="1 2" key="1">
    <citation type="submission" date="2024-04" db="EMBL/GenBank/DDBJ databases">
        <authorList>
            <consortium name="Molecular Ecology Group"/>
        </authorList>
    </citation>
    <scope>NUCLEOTIDE SEQUENCE [LARGE SCALE GENOMIC DNA]</scope>
</reference>
<dbReference type="AlphaFoldDB" id="A0AAV2N2Q9"/>
<proteinExistence type="predicted"/>
<dbReference type="EMBL" id="OZ034824">
    <property type="protein sequence ID" value="CAL1673832.1"/>
    <property type="molecule type" value="Genomic_DNA"/>
</dbReference>
<organism evidence="1 2">
    <name type="scientific">Lasius platythorax</name>
    <dbReference type="NCBI Taxonomy" id="488582"/>
    <lineage>
        <taxon>Eukaryota</taxon>
        <taxon>Metazoa</taxon>
        <taxon>Ecdysozoa</taxon>
        <taxon>Arthropoda</taxon>
        <taxon>Hexapoda</taxon>
        <taxon>Insecta</taxon>
        <taxon>Pterygota</taxon>
        <taxon>Neoptera</taxon>
        <taxon>Endopterygota</taxon>
        <taxon>Hymenoptera</taxon>
        <taxon>Apocrita</taxon>
        <taxon>Aculeata</taxon>
        <taxon>Formicoidea</taxon>
        <taxon>Formicidae</taxon>
        <taxon>Formicinae</taxon>
        <taxon>Lasius</taxon>
        <taxon>Lasius</taxon>
    </lineage>
</organism>
<sequence>MYYTIRSELAFQAGFMYTRVRSSHAGISERASVGCANSKSNEVREDFVEHTRSSRRKEKNDVTLLSIAPSVYNRRNERVVT</sequence>
<dbReference type="Proteomes" id="UP001497644">
    <property type="component" value="Chromosome 1"/>
</dbReference>
<keyword evidence="2" id="KW-1185">Reference proteome</keyword>
<accession>A0AAV2N2Q9</accession>
<gene>
    <name evidence="1" type="ORF">LPLAT_LOCUS637</name>
</gene>
<name>A0AAV2N2Q9_9HYME</name>
<protein>
    <submittedName>
        <fullName evidence="1">Uncharacterized protein</fullName>
    </submittedName>
</protein>
<evidence type="ECO:0000313" key="2">
    <source>
        <dbReference type="Proteomes" id="UP001497644"/>
    </source>
</evidence>
<evidence type="ECO:0000313" key="1">
    <source>
        <dbReference type="EMBL" id="CAL1673832.1"/>
    </source>
</evidence>